<feature type="domain" description="Phosphatidic acid phosphatase type 2/haloperoxidase" evidence="3">
    <location>
        <begin position="116"/>
        <end position="226"/>
    </location>
</feature>
<dbReference type="SMART" id="SM00014">
    <property type="entry name" value="acidPPc"/>
    <property type="match status" value="1"/>
</dbReference>
<dbReference type="PANTHER" id="PTHR14969:SF13">
    <property type="entry name" value="AT30094P"/>
    <property type="match status" value="1"/>
</dbReference>
<dbReference type="Pfam" id="PF01569">
    <property type="entry name" value="PAP2"/>
    <property type="match status" value="1"/>
</dbReference>
<feature type="transmembrane region" description="Helical" evidence="2">
    <location>
        <begin position="210"/>
        <end position="230"/>
    </location>
</feature>
<feature type="transmembrane region" description="Helical" evidence="2">
    <location>
        <begin position="185"/>
        <end position="203"/>
    </location>
</feature>
<keyword evidence="2" id="KW-0472">Membrane</keyword>
<reference evidence="4" key="2">
    <citation type="journal article" date="2023" name="Science">
        <title>Genomic signatures of disease resistance in endangered staghorn corals.</title>
        <authorList>
            <person name="Vollmer S.V."/>
            <person name="Selwyn J.D."/>
            <person name="Despard B.A."/>
            <person name="Roesel C.L."/>
        </authorList>
    </citation>
    <scope>NUCLEOTIDE SEQUENCE</scope>
    <source>
        <strain evidence="4">K2</strain>
    </source>
</reference>
<evidence type="ECO:0000256" key="1">
    <source>
        <dbReference type="SAM" id="MobiDB-lite"/>
    </source>
</evidence>
<keyword evidence="2" id="KW-0812">Transmembrane</keyword>
<gene>
    <name evidence="4" type="ORF">P5673_008999</name>
</gene>
<dbReference type="AlphaFoldDB" id="A0AAD9QU82"/>
<evidence type="ECO:0000256" key="2">
    <source>
        <dbReference type="SAM" id="Phobius"/>
    </source>
</evidence>
<feature type="region of interest" description="Disordered" evidence="1">
    <location>
        <begin position="1"/>
        <end position="43"/>
    </location>
</feature>
<sequence length="259" mass="28610">MALVTSVEGRNGGNTANKRKNVADMNNDLSDKREKCSESEKREAMSASSLGTLRLMLVCLHRLDITLSRKMSVCADKNSGFWRTIMIVLEISGHGVPWIIAALFSILVFTDSRQEFACNLLLALLMDLVIVGGLKVVVRRERPVYNAKDMFATVSVDNYSFPSGHSTRAVMVAGLFAVFLVREVWSILIGCWAVCVSASRVILGRHHLSDVFFGVMIGLLQCGVICAVWIPNPTCEELLKLLPFFGTLRDHIGIYGRGN</sequence>
<dbReference type="SUPFAM" id="SSF48317">
    <property type="entry name" value="Acid phosphatase/Vanadium-dependent haloperoxidase"/>
    <property type="match status" value="1"/>
</dbReference>
<feature type="transmembrane region" description="Helical" evidence="2">
    <location>
        <begin position="84"/>
        <end position="108"/>
    </location>
</feature>
<feature type="compositionally biased region" description="Basic and acidic residues" evidence="1">
    <location>
        <begin position="29"/>
        <end position="43"/>
    </location>
</feature>
<dbReference type="InterPro" id="IPR036938">
    <property type="entry name" value="PAP2/HPO_sf"/>
</dbReference>
<dbReference type="EMBL" id="JARQWQ010000015">
    <property type="protein sequence ID" value="KAK2567190.1"/>
    <property type="molecule type" value="Genomic_DNA"/>
</dbReference>
<evidence type="ECO:0000259" key="3">
    <source>
        <dbReference type="SMART" id="SM00014"/>
    </source>
</evidence>
<proteinExistence type="predicted"/>
<dbReference type="Proteomes" id="UP001249851">
    <property type="component" value="Unassembled WGS sequence"/>
</dbReference>
<accession>A0AAD9QU82</accession>
<dbReference type="Gene3D" id="1.20.144.10">
    <property type="entry name" value="Phosphatidic acid phosphatase type 2/haloperoxidase"/>
    <property type="match status" value="1"/>
</dbReference>
<dbReference type="PANTHER" id="PTHR14969">
    <property type="entry name" value="SPHINGOSINE-1-PHOSPHATE PHOSPHOHYDROLASE"/>
    <property type="match status" value="1"/>
</dbReference>
<name>A0AAD9QU82_ACRCE</name>
<feature type="transmembrane region" description="Helical" evidence="2">
    <location>
        <begin position="120"/>
        <end position="138"/>
    </location>
</feature>
<dbReference type="InterPro" id="IPR000326">
    <property type="entry name" value="PAP2/HPO"/>
</dbReference>
<reference evidence="4" key="1">
    <citation type="journal article" date="2023" name="G3 (Bethesda)">
        <title>Whole genome assembly and annotation of the endangered Caribbean coral Acropora cervicornis.</title>
        <authorList>
            <person name="Selwyn J.D."/>
            <person name="Vollmer S.V."/>
        </authorList>
    </citation>
    <scope>NUCLEOTIDE SEQUENCE</scope>
    <source>
        <strain evidence="4">K2</strain>
    </source>
</reference>
<keyword evidence="5" id="KW-1185">Reference proteome</keyword>
<feature type="transmembrane region" description="Helical" evidence="2">
    <location>
        <begin position="159"/>
        <end position="179"/>
    </location>
</feature>
<organism evidence="4 5">
    <name type="scientific">Acropora cervicornis</name>
    <name type="common">Staghorn coral</name>
    <dbReference type="NCBI Taxonomy" id="6130"/>
    <lineage>
        <taxon>Eukaryota</taxon>
        <taxon>Metazoa</taxon>
        <taxon>Cnidaria</taxon>
        <taxon>Anthozoa</taxon>
        <taxon>Hexacorallia</taxon>
        <taxon>Scleractinia</taxon>
        <taxon>Astrocoeniina</taxon>
        <taxon>Acroporidae</taxon>
        <taxon>Acropora</taxon>
    </lineage>
</organism>
<evidence type="ECO:0000313" key="4">
    <source>
        <dbReference type="EMBL" id="KAK2567190.1"/>
    </source>
</evidence>
<comment type="caution">
    <text evidence="4">The sequence shown here is derived from an EMBL/GenBank/DDBJ whole genome shotgun (WGS) entry which is preliminary data.</text>
</comment>
<keyword evidence="2" id="KW-1133">Transmembrane helix</keyword>
<dbReference type="GO" id="GO:0042392">
    <property type="term" value="F:sphingosine-1-phosphate phosphatase activity"/>
    <property type="evidence" value="ECO:0007669"/>
    <property type="project" value="TreeGrafter"/>
</dbReference>
<protein>
    <submittedName>
        <fullName evidence="4">Polyisoprenoid diphosphate/phosphate phosphohydrolase PLPP6</fullName>
    </submittedName>
</protein>
<evidence type="ECO:0000313" key="5">
    <source>
        <dbReference type="Proteomes" id="UP001249851"/>
    </source>
</evidence>